<dbReference type="Pfam" id="PF01633">
    <property type="entry name" value="Choline_kinase"/>
    <property type="match status" value="1"/>
</dbReference>
<name>A0A0N5BAG9_STREA</name>
<evidence type="ECO:0000313" key="5">
    <source>
        <dbReference type="WBParaSite" id="SPAL_0000303900.1"/>
    </source>
</evidence>
<dbReference type="WBParaSite" id="SPAL_0000303900.1">
    <property type="protein sequence ID" value="SPAL_0000303900.1"/>
    <property type="gene ID" value="SPAL_0000303900"/>
</dbReference>
<dbReference type="Gene3D" id="3.90.1200.10">
    <property type="match status" value="1"/>
</dbReference>
<keyword evidence="1" id="KW-0443">Lipid metabolism</keyword>
<evidence type="ECO:0000313" key="4">
    <source>
        <dbReference type="Proteomes" id="UP000046392"/>
    </source>
</evidence>
<evidence type="ECO:0000256" key="3">
    <source>
        <dbReference type="ARBA" id="ARBA00038211"/>
    </source>
</evidence>
<dbReference type="GO" id="GO:0006646">
    <property type="term" value="P:phosphatidylethanolamine biosynthetic process"/>
    <property type="evidence" value="ECO:0007669"/>
    <property type="project" value="TreeGrafter"/>
</dbReference>
<dbReference type="GO" id="GO:0004103">
    <property type="term" value="F:choline kinase activity"/>
    <property type="evidence" value="ECO:0007669"/>
    <property type="project" value="TreeGrafter"/>
</dbReference>
<keyword evidence="2" id="KW-1208">Phospholipid metabolism</keyword>
<keyword evidence="1" id="KW-0594">Phospholipid biosynthesis</keyword>
<dbReference type="STRING" id="174720.A0A0N5BAG9"/>
<comment type="similarity">
    <text evidence="3">Belongs to the choline/ethanolamine kinase family.</text>
</comment>
<proteinExistence type="inferred from homology"/>
<organism evidence="4 5">
    <name type="scientific">Strongyloides papillosus</name>
    <name type="common">Intestinal threadworm</name>
    <dbReference type="NCBI Taxonomy" id="174720"/>
    <lineage>
        <taxon>Eukaryota</taxon>
        <taxon>Metazoa</taxon>
        <taxon>Ecdysozoa</taxon>
        <taxon>Nematoda</taxon>
        <taxon>Chromadorea</taxon>
        <taxon>Rhabditida</taxon>
        <taxon>Tylenchina</taxon>
        <taxon>Panagrolaimomorpha</taxon>
        <taxon>Strongyloidoidea</taxon>
        <taxon>Strongyloididae</taxon>
        <taxon>Strongyloides</taxon>
    </lineage>
</organism>
<dbReference type="Proteomes" id="UP000046392">
    <property type="component" value="Unplaced"/>
</dbReference>
<protein>
    <submittedName>
        <fullName evidence="5">Ethanolamine kinase</fullName>
    </submittedName>
</protein>
<accession>A0A0N5BAG9</accession>
<reference evidence="5" key="1">
    <citation type="submission" date="2017-02" db="UniProtKB">
        <authorList>
            <consortium name="WormBaseParasite"/>
        </authorList>
    </citation>
    <scope>IDENTIFICATION</scope>
</reference>
<dbReference type="InterPro" id="IPR011009">
    <property type="entry name" value="Kinase-like_dom_sf"/>
</dbReference>
<sequence>MEVENNFVNFDGSFNSNNLTVLLEKYLSYKYFVENSNSWRYQKVSGGYSNTLVKATNVLTNKTFLIRLFGSYTSSPEIINKINLINIYLGENKMGPKLYGVFPKGTIEEFLPGRCLTRKELHSYNITEQIGYHMGQIHQLELPFIKSPTFWDDVEEWLNKLQKEEEKILQFYDKSKNKCDDETLSQKIGFKVKRIEESGNSFLQIYIQPALFSSTKTIPETTSVKELREEFELILSKMNKSKCPIVFCHNDLHEGNIMYDEDKNTILPIDYEYSSYNYRGFDFAQTLNHYAWEYAATNKFGYNIFLDEYPNTQQLEIFFKNYKKTNNTTSSVEELINESILFKEIPHFVWCIWGLEKHFSLLCEQKTELSNVSSSFDRLSLYYYYKNNSHNC</sequence>
<dbReference type="AlphaFoldDB" id="A0A0N5BAG9"/>
<dbReference type="SUPFAM" id="SSF56112">
    <property type="entry name" value="Protein kinase-like (PK-like)"/>
    <property type="match status" value="1"/>
</dbReference>
<dbReference type="Gene3D" id="3.30.200.20">
    <property type="entry name" value="Phosphorylase Kinase, domain 1"/>
    <property type="match status" value="1"/>
</dbReference>
<dbReference type="GO" id="GO:0005737">
    <property type="term" value="C:cytoplasm"/>
    <property type="evidence" value="ECO:0007669"/>
    <property type="project" value="TreeGrafter"/>
</dbReference>
<keyword evidence="4" id="KW-1185">Reference proteome</keyword>
<dbReference type="PANTHER" id="PTHR22603:SF93">
    <property type="entry name" value="RE24176P"/>
    <property type="match status" value="1"/>
</dbReference>
<keyword evidence="1" id="KW-0444">Lipid biosynthesis</keyword>
<dbReference type="GO" id="GO:0004305">
    <property type="term" value="F:ethanolamine kinase activity"/>
    <property type="evidence" value="ECO:0007669"/>
    <property type="project" value="TreeGrafter"/>
</dbReference>
<evidence type="ECO:0000256" key="2">
    <source>
        <dbReference type="ARBA" id="ARBA00023264"/>
    </source>
</evidence>
<evidence type="ECO:0000256" key="1">
    <source>
        <dbReference type="ARBA" id="ARBA00023209"/>
    </source>
</evidence>
<dbReference type="PANTHER" id="PTHR22603">
    <property type="entry name" value="CHOLINE/ETHANOALAMINE KINASE"/>
    <property type="match status" value="1"/>
</dbReference>